<keyword evidence="2" id="KW-1133">Transmembrane helix</keyword>
<keyword evidence="4" id="KW-1185">Reference proteome</keyword>
<organism evidence="3 4">
    <name type="scientific">Selenomonas ruminis</name>
    <dbReference type="NCBI Taxonomy" id="2593411"/>
    <lineage>
        <taxon>Bacteria</taxon>
        <taxon>Bacillati</taxon>
        <taxon>Bacillota</taxon>
        <taxon>Negativicutes</taxon>
        <taxon>Selenomonadales</taxon>
        <taxon>Selenomonadaceae</taxon>
        <taxon>Selenomonas</taxon>
    </lineage>
</organism>
<dbReference type="AlphaFoldDB" id="A0A5D6VYZ0"/>
<feature type="transmembrane region" description="Helical" evidence="2">
    <location>
        <begin position="148"/>
        <end position="168"/>
    </location>
</feature>
<dbReference type="RefSeq" id="WP_149172168.1">
    <property type="nucleotide sequence ID" value="NZ_VTOY01000014.1"/>
</dbReference>
<name>A0A5D6VYZ0_9FIRM</name>
<keyword evidence="2" id="KW-0812">Transmembrane</keyword>
<accession>A0A5D6VYZ0</accession>
<feature type="coiled-coil region" evidence="1">
    <location>
        <begin position="167"/>
        <end position="197"/>
    </location>
</feature>
<comment type="caution">
    <text evidence="3">The sequence shown here is derived from an EMBL/GenBank/DDBJ whole genome shotgun (WGS) entry which is preliminary data.</text>
</comment>
<gene>
    <name evidence="3" type="ORF">FZ040_11780</name>
</gene>
<evidence type="ECO:0000313" key="3">
    <source>
        <dbReference type="EMBL" id="TYZ20492.1"/>
    </source>
</evidence>
<dbReference type="Proteomes" id="UP000323646">
    <property type="component" value="Unassembled WGS sequence"/>
</dbReference>
<keyword evidence="1" id="KW-0175">Coiled coil</keyword>
<protein>
    <submittedName>
        <fullName evidence="3">Uncharacterized protein</fullName>
    </submittedName>
</protein>
<evidence type="ECO:0000256" key="1">
    <source>
        <dbReference type="SAM" id="Coils"/>
    </source>
</evidence>
<feature type="transmembrane region" description="Helical" evidence="2">
    <location>
        <begin position="106"/>
        <end position="128"/>
    </location>
</feature>
<dbReference type="EMBL" id="VTOY01000014">
    <property type="protein sequence ID" value="TYZ20492.1"/>
    <property type="molecule type" value="Genomic_DNA"/>
</dbReference>
<reference evidence="3 4" key="1">
    <citation type="submission" date="2019-08" db="EMBL/GenBank/DDBJ databases">
        <title>Selenomonas sp. mPRGC5 and Selenomonas sp. mPRGC8 isolated from ruminal fluid of dairy goat (Capra hircus).</title>
        <authorList>
            <person name="Poothong S."/>
            <person name="Nuengjamnong C."/>
            <person name="Tanasupawat S."/>
        </authorList>
    </citation>
    <scope>NUCLEOTIDE SEQUENCE [LARGE SCALE GENOMIC DNA]</scope>
    <source>
        <strain evidence="4">mPRGC5</strain>
    </source>
</reference>
<evidence type="ECO:0000313" key="4">
    <source>
        <dbReference type="Proteomes" id="UP000323646"/>
    </source>
</evidence>
<keyword evidence="2" id="KW-0472">Membrane</keyword>
<proteinExistence type="predicted"/>
<sequence length="215" mass="23836">MENSKYRCPHCGSDNTRSFSIIYSEGHGTGVEIHREIVGHNVQSKVTTYADGHKESKVVGSTPVYGNVSHTNSYTSDLAQSVAPPSPPTITPDKVSGAGSETIGELIGGIGCLAPIIAFLVWLIVSFANTFGFINVADFWDTSWHGAFEFMKIVAEAVSVLIVLHCIYDYKNKKIHAEEQRENARQNMEKYRKAKAAWHHSYRCLRCGHSFLVDE</sequence>
<evidence type="ECO:0000256" key="2">
    <source>
        <dbReference type="SAM" id="Phobius"/>
    </source>
</evidence>